<dbReference type="PRINTS" id="PR00419">
    <property type="entry name" value="ADXRDTASE"/>
</dbReference>
<keyword evidence="2" id="KW-0560">Oxidoreductase</keyword>
<dbReference type="Proteomes" id="UP001206821">
    <property type="component" value="Unassembled WGS sequence"/>
</dbReference>
<feature type="domain" description="FAD/NAD(P)-binding" evidence="5">
    <location>
        <begin position="151"/>
        <end position="316"/>
    </location>
</feature>
<name>A0ABT2KVQ5_9BACL</name>
<dbReference type="EMBL" id="JANIEK010000008">
    <property type="protein sequence ID" value="MCT4794618.1"/>
    <property type="molecule type" value="Genomic_DNA"/>
</dbReference>
<evidence type="ECO:0000259" key="5">
    <source>
        <dbReference type="Pfam" id="PF07992"/>
    </source>
</evidence>
<evidence type="ECO:0000256" key="1">
    <source>
        <dbReference type="ARBA" id="ARBA00022605"/>
    </source>
</evidence>
<evidence type="ECO:0000313" key="8">
    <source>
        <dbReference type="Proteomes" id="UP001206821"/>
    </source>
</evidence>
<dbReference type="NCBIfam" id="TIGR01317">
    <property type="entry name" value="GOGAT_sm_gam"/>
    <property type="match status" value="1"/>
</dbReference>
<proteinExistence type="predicted"/>
<dbReference type="InterPro" id="IPR009051">
    <property type="entry name" value="Helical_ferredxn"/>
</dbReference>
<accession>A0ABT2KVQ5</accession>
<feature type="domain" description="Dihydroprymidine dehydrogenase" evidence="6">
    <location>
        <begin position="22"/>
        <end position="138"/>
    </location>
</feature>
<dbReference type="InterPro" id="IPR051394">
    <property type="entry name" value="Glutamate_Synthase"/>
</dbReference>
<dbReference type="Pfam" id="PF07992">
    <property type="entry name" value="Pyr_redox_2"/>
    <property type="match status" value="2"/>
</dbReference>
<dbReference type="InterPro" id="IPR028261">
    <property type="entry name" value="DPD_II"/>
</dbReference>
<evidence type="ECO:0000259" key="6">
    <source>
        <dbReference type="Pfam" id="PF14691"/>
    </source>
</evidence>
<evidence type="ECO:0000256" key="2">
    <source>
        <dbReference type="ARBA" id="ARBA00023002"/>
    </source>
</evidence>
<dbReference type="Pfam" id="PF14691">
    <property type="entry name" value="Fer4_20"/>
    <property type="match status" value="1"/>
</dbReference>
<reference evidence="7 8" key="1">
    <citation type="submission" date="2022-07" db="EMBL/GenBank/DDBJ databases">
        <title>Genomic and pangenome structural analysis of the polyextremophile Exiguobacterium.</title>
        <authorList>
            <person name="Shen L."/>
        </authorList>
    </citation>
    <scope>NUCLEOTIDE SEQUENCE [LARGE SCALE GENOMIC DNA]</scope>
    <source>
        <strain evidence="7 8">12_1</strain>
    </source>
</reference>
<dbReference type="InterPro" id="IPR023753">
    <property type="entry name" value="FAD/NAD-binding_dom"/>
</dbReference>
<dbReference type="SUPFAM" id="SSF51971">
    <property type="entry name" value="Nucleotide-binding domain"/>
    <property type="match status" value="1"/>
</dbReference>
<evidence type="ECO:0000313" key="7">
    <source>
        <dbReference type="EMBL" id="MCT4794618.1"/>
    </source>
</evidence>
<dbReference type="Gene3D" id="3.50.50.60">
    <property type="entry name" value="FAD/NAD(P)-binding domain"/>
    <property type="match status" value="2"/>
</dbReference>
<dbReference type="PANTHER" id="PTHR43100:SF1">
    <property type="entry name" value="GLUTAMATE SYNTHASE [NADPH] SMALL CHAIN"/>
    <property type="match status" value="1"/>
</dbReference>
<dbReference type="InterPro" id="IPR006005">
    <property type="entry name" value="Glut_synth_ssu1"/>
</dbReference>
<keyword evidence="3" id="KW-0314">Glutamate biosynthesis</keyword>
<dbReference type="Gene3D" id="1.10.1060.10">
    <property type="entry name" value="Alpha-helical ferredoxin"/>
    <property type="match status" value="1"/>
</dbReference>
<dbReference type="RefSeq" id="WP_034815324.1">
    <property type="nucleotide sequence ID" value="NZ_JANIEK010000008.1"/>
</dbReference>
<protein>
    <submittedName>
        <fullName evidence="7">Glutamate synthase subunit beta</fullName>
    </submittedName>
</protein>
<keyword evidence="8" id="KW-1185">Reference proteome</keyword>
<comment type="pathway">
    <text evidence="4">Amino-acid biosynthesis.</text>
</comment>
<sequence>MRHNFLSIPRETLPERGVKDRIHDYGEYASRMEDGPIVKQAERCMDCGTPFCHVGDLIGQETIGCPIHNLIPEWNRLVSDQDFFRAYERLMETNNFPEFTGRVCPAPCEGSCTLGISEDPVAIKSIERTIIDRAFEQGWVKPRHVRQRTGYRVAIIGSGPAGLAAADQLNQLGHTVTVLEKADEIGGLLYYGIPNMKLDKGVVRRRVDLLEAEGIRFKTGVNVGEDVTVEALRGEYDAVILATGAQKQRTLGINGDDASGIELAMDYLTASTKQLNGKDLDPRHDAEGKHVIVIGGGDTGADCVATAIRQGAASVTQFGKHPEKGLYRSPERPWPLQPDTLSTDYAYAEAIGQYEADPRTYLIRSNQIVTEGDKVVGIETERMEKIVKPDGHATFFVVEGSEKTYPADLVLVAIGFERPEPELRKLGVESKRDYVTDVDGVFVAGDARRGQSLIVWAIREGREVAEKVDAYLETCQTELKTSS</sequence>
<evidence type="ECO:0000256" key="3">
    <source>
        <dbReference type="ARBA" id="ARBA00023164"/>
    </source>
</evidence>
<organism evidence="7 8">
    <name type="scientific">Exiguobacterium alkaliphilum</name>
    <dbReference type="NCBI Taxonomy" id="1428684"/>
    <lineage>
        <taxon>Bacteria</taxon>
        <taxon>Bacillati</taxon>
        <taxon>Bacillota</taxon>
        <taxon>Bacilli</taxon>
        <taxon>Bacillales</taxon>
        <taxon>Bacillales Family XII. Incertae Sedis</taxon>
        <taxon>Exiguobacterium</taxon>
    </lineage>
</organism>
<gene>
    <name evidence="7" type="ORF">NQG31_03630</name>
</gene>
<dbReference type="InterPro" id="IPR036188">
    <property type="entry name" value="FAD/NAD-bd_sf"/>
</dbReference>
<comment type="caution">
    <text evidence="7">The sequence shown here is derived from an EMBL/GenBank/DDBJ whole genome shotgun (WGS) entry which is preliminary data.</text>
</comment>
<dbReference type="SUPFAM" id="SSF46548">
    <property type="entry name" value="alpha-helical ferredoxin"/>
    <property type="match status" value="1"/>
</dbReference>
<feature type="domain" description="FAD/NAD(P)-binding" evidence="5">
    <location>
        <begin position="377"/>
        <end position="461"/>
    </location>
</feature>
<dbReference type="PANTHER" id="PTHR43100">
    <property type="entry name" value="GLUTAMATE SYNTHASE [NADPH] SMALL CHAIN"/>
    <property type="match status" value="1"/>
</dbReference>
<evidence type="ECO:0000256" key="4">
    <source>
        <dbReference type="ARBA" id="ARBA00029440"/>
    </source>
</evidence>
<keyword evidence="1" id="KW-0028">Amino-acid biosynthesis</keyword>